<feature type="region of interest" description="Disordered" evidence="1">
    <location>
        <begin position="1"/>
        <end position="21"/>
    </location>
</feature>
<reference evidence="2" key="1">
    <citation type="journal article" date="2020" name="G3 (Bethesda)">
        <title>High-Quality Assemblies for Three Invasive Social Wasps from the &lt;i&gt;Vespula&lt;/i&gt; Genus.</title>
        <authorList>
            <person name="Harrop T.W.R."/>
            <person name="Guhlin J."/>
            <person name="McLaughlin G.M."/>
            <person name="Permina E."/>
            <person name="Stockwell P."/>
            <person name="Gilligan J."/>
            <person name="Le Lec M.F."/>
            <person name="Gruber M.A.M."/>
            <person name="Quinn O."/>
            <person name="Lovegrove M."/>
            <person name="Duncan E.J."/>
            <person name="Remnant E.J."/>
            <person name="Van Eeckhoven J."/>
            <person name="Graham B."/>
            <person name="Knapp R.A."/>
            <person name="Langford K.W."/>
            <person name="Kronenberg Z."/>
            <person name="Press M.O."/>
            <person name="Eacker S.M."/>
            <person name="Wilson-Rankin E.E."/>
            <person name="Purcell J."/>
            <person name="Lester P.J."/>
            <person name="Dearden P.K."/>
        </authorList>
    </citation>
    <scope>NUCLEOTIDE SEQUENCE</scope>
    <source>
        <strain evidence="2">Volc-1</strain>
    </source>
</reference>
<evidence type="ECO:0000256" key="1">
    <source>
        <dbReference type="SAM" id="MobiDB-lite"/>
    </source>
</evidence>
<comment type="caution">
    <text evidence="2">The sequence shown here is derived from an EMBL/GenBank/DDBJ whole genome shotgun (WGS) entry which is preliminary data.</text>
</comment>
<organism evidence="2 3">
    <name type="scientific">Vespula pensylvanica</name>
    <name type="common">Western yellow jacket</name>
    <name type="synonym">Wasp</name>
    <dbReference type="NCBI Taxonomy" id="30213"/>
    <lineage>
        <taxon>Eukaryota</taxon>
        <taxon>Metazoa</taxon>
        <taxon>Ecdysozoa</taxon>
        <taxon>Arthropoda</taxon>
        <taxon>Hexapoda</taxon>
        <taxon>Insecta</taxon>
        <taxon>Pterygota</taxon>
        <taxon>Neoptera</taxon>
        <taxon>Endopterygota</taxon>
        <taxon>Hymenoptera</taxon>
        <taxon>Apocrita</taxon>
        <taxon>Aculeata</taxon>
        <taxon>Vespoidea</taxon>
        <taxon>Vespidae</taxon>
        <taxon>Vespinae</taxon>
        <taxon>Vespula</taxon>
    </lineage>
</organism>
<gene>
    <name evidence="2" type="ORF">H0235_004978</name>
</gene>
<evidence type="ECO:0000313" key="2">
    <source>
        <dbReference type="EMBL" id="KAF7432054.1"/>
    </source>
</evidence>
<dbReference type="AlphaFoldDB" id="A0A834P8G6"/>
<proteinExistence type="predicted"/>
<sequence>MTGRTEETGLAGIPRGGKRMSRRNLFYRETSSSIELVHANTLISEGSRCRKQQQQQEKQKRSAAAAAAAKTAKTAKTARTARTGGARANFM</sequence>
<protein>
    <submittedName>
        <fullName evidence="2">Uncharacterized protein</fullName>
    </submittedName>
</protein>
<accession>A0A834P8G6</accession>
<evidence type="ECO:0000313" key="3">
    <source>
        <dbReference type="Proteomes" id="UP000600918"/>
    </source>
</evidence>
<feature type="compositionally biased region" description="Low complexity" evidence="1">
    <location>
        <begin position="52"/>
        <end position="91"/>
    </location>
</feature>
<dbReference type="Proteomes" id="UP000600918">
    <property type="component" value="Unassembled WGS sequence"/>
</dbReference>
<feature type="region of interest" description="Disordered" evidence="1">
    <location>
        <begin position="46"/>
        <end position="91"/>
    </location>
</feature>
<keyword evidence="3" id="KW-1185">Reference proteome</keyword>
<name>A0A834P8G6_VESPE</name>
<dbReference type="EMBL" id="JACSDY010000003">
    <property type="protein sequence ID" value="KAF7432054.1"/>
    <property type="molecule type" value="Genomic_DNA"/>
</dbReference>